<proteinExistence type="predicted"/>
<gene>
    <name evidence="3" type="ORF">PR001_g15688</name>
    <name evidence="2" type="ORF">PR002_g16152</name>
    <name evidence="4" type="ORF">PR003_g20743</name>
</gene>
<dbReference type="Proteomes" id="UP000435112">
    <property type="component" value="Unassembled WGS sequence"/>
</dbReference>
<dbReference type="GO" id="GO:0016462">
    <property type="term" value="F:pyrophosphatase activity"/>
    <property type="evidence" value="ECO:0007669"/>
    <property type="project" value="InterPro"/>
</dbReference>
<sequence length="173" mass="19506">FATKEELFKWLQAEKFNPAHWGAFTLENCLQVDYKEFTFATANGDAKKVGISAVLIDLEAFVLKSKDAAALREGLATYCKQNELAFLVVMTMFMTADGQRHRQLLFFQECGDDAKHCVAYFDKEASLHLEVLKLPETHRDEHVAAFNQLNTAASRKQVAPLIQRALAEPVVKL</sequence>
<dbReference type="EMBL" id="QXFV01001195">
    <property type="protein sequence ID" value="KAE9012360.1"/>
    <property type="molecule type" value="Genomic_DNA"/>
</dbReference>
<evidence type="ECO:0000313" key="5">
    <source>
        <dbReference type="Proteomes" id="UP000429607"/>
    </source>
</evidence>
<protein>
    <recommendedName>
        <fullName evidence="1">DHHA2 domain-containing protein</fullName>
    </recommendedName>
</protein>
<dbReference type="OrthoDB" id="374045at2759"/>
<dbReference type="Proteomes" id="UP000429607">
    <property type="component" value="Unassembled WGS sequence"/>
</dbReference>
<dbReference type="SMART" id="SM01131">
    <property type="entry name" value="DHHA2"/>
    <property type="match status" value="1"/>
</dbReference>
<organism evidence="2 7">
    <name type="scientific">Phytophthora rubi</name>
    <dbReference type="NCBI Taxonomy" id="129364"/>
    <lineage>
        <taxon>Eukaryota</taxon>
        <taxon>Sar</taxon>
        <taxon>Stramenopiles</taxon>
        <taxon>Oomycota</taxon>
        <taxon>Peronosporomycetes</taxon>
        <taxon>Peronosporales</taxon>
        <taxon>Peronosporaceae</taxon>
        <taxon>Phytophthora</taxon>
    </lineage>
</organism>
<dbReference type="AlphaFoldDB" id="A0A6A3KJN3"/>
<evidence type="ECO:0000313" key="4">
    <source>
        <dbReference type="EMBL" id="KAE9308439.1"/>
    </source>
</evidence>
<dbReference type="Pfam" id="PF02833">
    <property type="entry name" value="DHHA2"/>
    <property type="match status" value="1"/>
</dbReference>
<feature type="domain" description="DHHA2" evidence="1">
    <location>
        <begin position="8"/>
        <end position="166"/>
    </location>
</feature>
<keyword evidence="6" id="KW-1185">Reference proteome</keyword>
<reference evidence="5 7" key="1">
    <citation type="submission" date="2018-09" db="EMBL/GenBank/DDBJ databases">
        <title>Genomic investigation of the strawberry pathogen Phytophthora fragariae indicates pathogenicity is determined by transcriptional variation in three key races.</title>
        <authorList>
            <person name="Adams T.M."/>
            <person name="Armitage A.D."/>
            <person name="Sobczyk M.K."/>
            <person name="Bates H.J."/>
            <person name="Dunwell J.M."/>
            <person name="Nellist C.F."/>
            <person name="Harrison R.J."/>
        </authorList>
    </citation>
    <scope>NUCLEOTIDE SEQUENCE [LARGE SCALE GENOMIC DNA]</scope>
    <source>
        <strain evidence="3 5">SCRP249</strain>
        <strain evidence="2 7">SCRP324</strain>
        <strain evidence="4 6">SCRP333</strain>
    </source>
</reference>
<dbReference type="InterPro" id="IPR038222">
    <property type="entry name" value="DHHA2_dom_sf"/>
</dbReference>
<evidence type="ECO:0000313" key="2">
    <source>
        <dbReference type="EMBL" id="KAE9007586.1"/>
    </source>
</evidence>
<dbReference type="Gene3D" id="3.10.310.20">
    <property type="entry name" value="DHHA2 domain"/>
    <property type="match status" value="1"/>
</dbReference>
<evidence type="ECO:0000313" key="6">
    <source>
        <dbReference type="Proteomes" id="UP000434957"/>
    </source>
</evidence>
<dbReference type="GO" id="GO:0005737">
    <property type="term" value="C:cytoplasm"/>
    <property type="evidence" value="ECO:0007669"/>
    <property type="project" value="InterPro"/>
</dbReference>
<feature type="non-terminal residue" evidence="2">
    <location>
        <position position="1"/>
    </location>
</feature>
<evidence type="ECO:0000313" key="7">
    <source>
        <dbReference type="Proteomes" id="UP000435112"/>
    </source>
</evidence>
<accession>A0A6A3KJN3</accession>
<evidence type="ECO:0000259" key="1">
    <source>
        <dbReference type="SMART" id="SM01131"/>
    </source>
</evidence>
<name>A0A6A3KJN3_9STRA</name>
<evidence type="ECO:0000313" key="3">
    <source>
        <dbReference type="EMBL" id="KAE9012360.1"/>
    </source>
</evidence>
<comment type="caution">
    <text evidence="2">The sequence shown here is derived from an EMBL/GenBank/DDBJ whole genome shotgun (WGS) entry which is preliminary data.</text>
</comment>
<dbReference type="InterPro" id="IPR004097">
    <property type="entry name" value="DHHA2"/>
</dbReference>
<dbReference type="EMBL" id="QXFT01001877">
    <property type="protein sequence ID" value="KAE9308439.1"/>
    <property type="molecule type" value="Genomic_DNA"/>
</dbReference>
<dbReference type="EMBL" id="QXFU01001218">
    <property type="protein sequence ID" value="KAE9007586.1"/>
    <property type="molecule type" value="Genomic_DNA"/>
</dbReference>
<dbReference type="Proteomes" id="UP000434957">
    <property type="component" value="Unassembled WGS sequence"/>
</dbReference>